<feature type="compositionally biased region" description="Polar residues" evidence="1">
    <location>
        <begin position="20"/>
        <end position="31"/>
    </location>
</feature>
<evidence type="ECO:0000313" key="3">
    <source>
        <dbReference type="Proteomes" id="UP000784294"/>
    </source>
</evidence>
<dbReference type="AlphaFoldDB" id="A0A3S5FFI8"/>
<keyword evidence="3" id="KW-1185">Reference proteome</keyword>
<evidence type="ECO:0000313" key="2">
    <source>
        <dbReference type="EMBL" id="VEL32071.1"/>
    </source>
</evidence>
<protein>
    <submittedName>
        <fullName evidence="2">Uncharacterized protein</fullName>
    </submittedName>
</protein>
<feature type="region of interest" description="Disordered" evidence="1">
    <location>
        <begin position="20"/>
        <end position="51"/>
    </location>
</feature>
<proteinExistence type="predicted"/>
<accession>A0A3S5FFI8</accession>
<gene>
    <name evidence="2" type="ORF">PXEA_LOCUS25511</name>
</gene>
<sequence>MVDKYWLRASFRVQVTTTRFPQPQHSLSSEAGPSHRRSRRDDFPRVRSGANVNCNGSAAIASRFGRAASPGAMAARRAALEEAARVVSLASEMKHYTFLVAKFCKLDQTTLFFQLNAQNFLYLQHILWSVIWQN</sequence>
<reference evidence="2" key="1">
    <citation type="submission" date="2018-11" db="EMBL/GenBank/DDBJ databases">
        <authorList>
            <consortium name="Pathogen Informatics"/>
        </authorList>
    </citation>
    <scope>NUCLEOTIDE SEQUENCE</scope>
</reference>
<evidence type="ECO:0000256" key="1">
    <source>
        <dbReference type="SAM" id="MobiDB-lite"/>
    </source>
</evidence>
<dbReference type="Proteomes" id="UP000784294">
    <property type="component" value="Unassembled WGS sequence"/>
</dbReference>
<dbReference type="EMBL" id="CAAALY010129873">
    <property type="protein sequence ID" value="VEL32071.1"/>
    <property type="molecule type" value="Genomic_DNA"/>
</dbReference>
<name>A0A3S5FFI8_9PLAT</name>
<comment type="caution">
    <text evidence="2">The sequence shown here is derived from an EMBL/GenBank/DDBJ whole genome shotgun (WGS) entry which is preliminary data.</text>
</comment>
<organism evidence="2 3">
    <name type="scientific">Protopolystoma xenopodis</name>
    <dbReference type="NCBI Taxonomy" id="117903"/>
    <lineage>
        <taxon>Eukaryota</taxon>
        <taxon>Metazoa</taxon>
        <taxon>Spiralia</taxon>
        <taxon>Lophotrochozoa</taxon>
        <taxon>Platyhelminthes</taxon>
        <taxon>Monogenea</taxon>
        <taxon>Polyopisthocotylea</taxon>
        <taxon>Polystomatidea</taxon>
        <taxon>Polystomatidae</taxon>
        <taxon>Protopolystoma</taxon>
    </lineage>
</organism>